<feature type="compositionally biased region" description="Basic and acidic residues" evidence="4">
    <location>
        <begin position="198"/>
        <end position="216"/>
    </location>
</feature>
<dbReference type="PANTHER" id="PTHR12864">
    <property type="entry name" value="RAN BINDING PROTEIN 9-RELATED"/>
    <property type="match status" value="1"/>
</dbReference>
<dbReference type="InterPro" id="IPR003877">
    <property type="entry name" value="SPRY_dom"/>
</dbReference>
<dbReference type="RefSeq" id="XP_007732808.1">
    <property type="nucleotide sequence ID" value="XM_007734618.1"/>
</dbReference>
<comment type="function">
    <text evidence="1">Involved in the proteasome-dependent degradation of fructose-1,6-bisphosphatase.</text>
</comment>
<dbReference type="Pfam" id="PF10607">
    <property type="entry name" value="CTLH"/>
    <property type="match status" value="1"/>
</dbReference>
<dbReference type="PROSITE" id="PS50896">
    <property type="entry name" value="LISH"/>
    <property type="match status" value="1"/>
</dbReference>
<evidence type="ECO:0000256" key="2">
    <source>
        <dbReference type="ARBA" id="ARBA00017917"/>
    </source>
</evidence>
<dbReference type="SUPFAM" id="SSF49899">
    <property type="entry name" value="Concanavalin A-like lectins/glucanases"/>
    <property type="match status" value="1"/>
</dbReference>
<protein>
    <recommendedName>
        <fullName evidence="3">Protein FYV10</fullName>
    </recommendedName>
    <alternativeName>
        <fullName evidence="2">Protein fyv10</fullName>
    </alternativeName>
</protein>
<dbReference type="HOGENOM" id="CLU_009129_2_1_1"/>
<dbReference type="STRING" id="1182542.W9YZ10"/>
<evidence type="ECO:0000259" key="5">
    <source>
        <dbReference type="PROSITE" id="PS50188"/>
    </source>
</evidence>
<dbReference type="Gene3D" id="2.60.120.920">
    <property type="match status" value="1"/>
</dbReference>
<dbReference type="InterPro" id="IPR006595">
    <property type="entry name" value="CTLH_C"/>
</dbReference>
<dbReference type="InterPro" id="IPR043136">
    <property type="entry name" value="B30.2/SPRY_sf"/>
</dbReference>
<dbReference type="SMART" id="SM00668">
    <property type="entry name" value="CTLH"/>
    <property type="match status" value="1"/>
</dbReference>
<dbReference type="PROSITE" id="PS50188">
    <property type="entry name" value="B302_SPRY"/>
    <property type="match status" value="1"/>
</dbReference>
<feature type="region of interest" description="Disordered" evidence="4">
    <location>
        <begin position="509"/>
        <end position="532"/>
    </location>
</feature>
<comment type="caution">
    <text evidence="7">The sequence shown here is derived from an EMBL/GenBank/DDBJ whole genome shotgun (WGS) entry which is preliminary data.</text>
</comment>
<dbReference type="Pfam" id="PF00622">
    <property type="entry name" value="SPRY"/>
    <property type="match status" value="1"/>
</dbReference>
<dbReference type="InterPro" id="IPR013320">
    <property type="entry name" value="ConA-like_dom_sf"/>
</dbReference>
<feature type="domain" description="CTLH" evidence="6">
    <location>
        <begin position="456"/>
        <end position="509"/>
    </location>
</feature>
<sequence>MTDGTGSGSTSRPIQYPPNVPRRLSYASVASGATSQNTSHPTRAGALSHLVSSTPSSSNPPQHPAHPQYQRRHSGQEHDSPSGVYQRKPPSLPSFSRKFANIPALGTSIMPPNPFFIPSYLRHSRYAANLEAAQKAKMKRNREQPASGSSAMNSLSTSTGSTNTHRIAPSHRGMTYDIIESNPPKEDEQLMPLPSRWNEQDRYPGLELSNDDRDVKYSGSGSKADIEAASVRADYPMSPACGIYYFEVEIKNKNKDTAIAIGFSTAEASLERLPGWETHSWGYHGDDGKMFFGEHSGRNYGPTFGTGDVIGCGINFNAGYAFFTRNGQDLGICFRELKKVLRPFPIVGMKKHTGAWVSANFGERPFVFDIDEKMLLEQTQVSRDIIKSRVSPLRLQRDENTLVQELVAQFLAHDGYVETAKAFAEDLRTEKESLTNTLPATTPVSPERDDSDAVYRQRIRRAILSGDIDEALEVTHTHFPSVLAENPDIVFRLKCRKWVELISKTTELNARKSRHEQDPKPSNGSDGSSAVDADFSQDMELDERHDGEDEANGLDNPSADDAALQYNQLLNEAMQYGQELQREYREDDGEYAKSLQDIFSLMAYTDPTVSIHGHLLDASGRVNVAEELNSAILVSLGRSPSAALETTWKQTEALVDVLAQEGGPAAFVNLRSLFAS</sequence>
<evidence type="ECO:0000256" key="3">
    <source>
        <dbReference type="ARBA" id="ARBA00018741"/>
    </source>
</evidence>
<dbReference type="GeneID" id="19168608"/>
<evidence type="ECO:0000259" key="6">
    <source>
        <dbReference type="PROSITE" id="PS50897"/>
    </source>
</evidence>
<dbReference type="SMART" id="SM00757">
    <property type="entry name" value="CRA"/>
    <property type="match status" value="1"/>
</dbReference>
<gene>
    <name evidence="7" type="ORF">A1O3_04489</name>
</gene>
<name>W9YZ10_9EURO</name>
<dbReference type="InterPro" id="IPR013144">
    <property type="entry name" value="CRA_dom"/>
</dbReference>
<dbReference type="EMBL" id="AMGY01000003">
    <property type="protein sequence ID" value="EXJ87529.1"/>
    <property type="molecule type" value="Genomic_DNA"/>
</dbReference>
<keyword evidence="8" id="KW-1185">Reference proteome</keyword>
<accession>W9YZ10</accession>
<feature type="compositionally biased region" description="Low complexity" evidence="4">
    <location>
        <begin position="153"/>
        <end position="164"/>
    </location>
</feature>
<dbReference type="InterPro" id="IPR006594">
    <property type="entry name" value="LisH"/>
</dbReference>
<dbReference type="InterPro" id="IPR024964">
    <property type="entry name" value="CTLH/CRA"/>
</dbReference>
<feature type="region of interest" description="Disordered" evidence="4">
    <location>
        <begin position="133"/>
        <end position="220"/>
    </location>
</feature>
<dbReference type="OrthoDB" id="25503at2759"/>
<reference evidence="7 8" key="1">
    <citation type="submission" date="2013-03" db="EMBL/GenBank/DDBJ databases">
        <title>The Genome Sequence of Capronia epimyces CBS 606.96.</title>
        <authorList>
            <consortium name="The Broad Institute Genomics Platform"/>
            <person name="Cuomo C."/>
            <person name="de Hoog S."/>
            <person name="Gorbushina A."/>
            <person name="Walker B."/>
            <person name="Young S.K."/>
            <person name="Zeng Q."/>
            <person name="Gargeya S."/>
            <person name="Fitzgerald M."/>
            <person name="Haas B."/>
            <person name="Abouelleil A."/>
            <person name="Allen A.W."/>
            <person name="Alvarado L."/>
            <person name="Arachchi H.M."/>
            <person name="Berlin A.M."/>
            <person name="Chapman S.B."/>
            <person name="Gainer-Dewar J."/>
            <person name="Goldberg J."/>
            <person name="Griggs A."/>
            <person name="Gujja S."/>
            <person name="Hansen M."/>
            <person name="Howarth C."/>
            <person name="Imamovic A."/>
            <person name="Ireland A."/>
            <person name="Larimer J."/>
            <person name="McCowan C."/>
            <person name="Murphy C."/>
            <person name="Pearson M."/>
            <person name="Poon T.W."/>
            <person name="Priest M."/>
            <person name="Roberts A."/>
            <person name="Saif S."/>
            <person name="Shea T."/>
            <person name="Sisk P."/>
            <person name="Sykes S."/>
            <person name="Wortman J."/>
            <person name="Nusbaum C."/>
            <person name="Birren B."/>
        </authorList>
    </citation>
    <scope>NUCLEOTIDE SEQUENCE [LARGE SCALE GENOMIC DNA]</scope>
    <source>
        <strain evidence="7 8">CBS 606.96</strain>
    </source>
</reference>
<dbReference type="AlphaFoldDB" id="W9YZ10"/>
<proteinExistence type="predicted"/>
<evidence type="ECO:0000313" key="8">
    <source>
        <dbReference type="Proteomes" id="UP000019478"/>
    </source>
</evidence>
<evidence type="ECO:0000256" key="1">
    <source>
        <dbReference type="ARBA" id="ARBA00002343"/>
    </source>
</evidence>
<dbReference type="SMART" id="SM00449">
    <property type="entry name" value="SPRY"/>
    <property type="match status" value="1"/>
</dbReference>
<evidence type="ECO:0000256" key="4">
    <source>
        <dbReference type="SAM" id="MobiDB-lite"/>
    </source>
</evidence>
<feature type="region of interest" description="Disordered" evidence="4">
    <location>
        <begin position="1"/>
        <end position="92"/>
    </location>
</feature>
<dbReference type="InterPro" id="IPR050618">
    <property type="entry name" value="Ubq-SigPath_Reg"/>
</dbReference>
<dbReference type="PROSITE" id="PS50897">
    <property type="entry name" value="CTLH"/>
    <property type="match status" value="1"/>
</dbReference>
<dbReference type="eggNOG" id="KOG1477">
    <property type="taxonomic scope" value="Eukaryota"/>
</dbReference>
<dbReference type="Proteomes" id="UP000019478">
    <property type="component" value="Unassembled WGS sequence"/>
</dbReference>
<organism evidence="7 8">
    <name type="scientific">Capronia epimyces CBS 606.96</name>
    <dbReference type="NCBI Taxonomy" id="1182542"/>
    <lineage>
        <taxon>Eukaryota</taxon>
        <taxon>Fungi</taxon>
        <taxon>Dikarya</taxon>
        <taxon>Ascomycota</taxon>
        <taxon>Pezizomycotina</taxon>
        <taxon>Eurotiomycetes</taxon>
        <taxon>Chaetothyriomycetidae</taxon>
        <taxon>Chaetothyriales</taxon>
        <taxon>Herpotrichiellaceae</taxon>
        <taxon>Capronia</taxon>
    </lineage>
</organism>
<feature type="domain" description="B30.2/SPRY" evidence="5">
    <location>
        <begin position="175"/>
        <end position="366"/>
    </location>
</feature>
<dbReference type="InterPro" id="IPR001870">
    <property type="entry name" value="B30.2/SPRY"/>
</dbReference>
<feature type="compositionally biased region" description="Polar residues" evidence="4">
    <location>
        <begin position="31"/>
        <end position="41"/>
    </location>
</feature>
<evidence type="ECO:0000313" key="7">
    <source>
        <dbReference type="EMBL" id="EXJ87529.1"/>
    </source>
</evidence>